<evidence type="ECO:0000313" key="3">
    <source>
        <dbReference type="Proteomes" id="UP001234178"/>
    </source>
</evidence>
<feature type="region of interest" description="Disordered" evidence="1">
    <location>
        <begin position="193"/>
        <end position="248"/>
    </location>
</feature>
<accession>A0ABR0BB30</accession>
<proteinExistence type="predicted"/>
<protein>
    <submittedName>
        <fullName evidence="2">Uncharacterized protein</fullName>
    </submittedName>
</protein>
<evidence type="ECO:0000313" key="2">
    <source>
        <dbReference type="EMBL" id="KAK4045675.1"/>
    </source>
</evidence>
<reference evidence="2 3" key="1">
    <citation type="journal article" date="2023" name="Nucleic Acids Res.">
        <title>The hologenome of Daphnia magna reveals possible DNA methylation and microbiome-mediated evolution of the host genome.</title>
        <authorList>
            <person name="Chaturvedi A."/>
            <person name="Li X."/>
            <person name="Dhandapani V."/>
            <person name="Marshall H."/>
            <person name="Kissane S."/>
            <person name="Cuenca-Cambronero M."/>
            <person name="Asole G."/>
            <person name="Calvet F."/>
            <person name="Ruiz-Romero M."/>
            <person name="Marangio P."/>
            <person name="Guigo R."/>
            <person name="Rago D."/>
            <person name="Mirbahai L."/>
            <person name="Eastwood N."/>
            <person name="Colbourne J.K."/>
            <person name="Zhou J."/>
            <person name="Mallon E."/>
            <person name="Orsini L."/>
        </authorList>
    </citation>
    <scope>NUCLEOTIDE SEQUENCE [LARGE SCALE GENOMIC DNA]</scope>
    <source>
        <strain evidence="2">LRV0_1</strain>
    </source>
</reference>
<organism evidence="2 3">
    <name type="scientific">Daphnia magna</name>
    <dbReference type="NCBI Taxonomy" id="35525"/>
    <lineage>
        <taxon>Eukaryota</taxon>
        <taxon>Metazoa</taxon>
        <taxon>Ecdysozoa</taxon>
        <taxon>Arthropoda</taxon>
        <taxon>Crustacea</taxon>
        <taxon>Branchiopoda</taxon>
        <taxon>Diplostraca</taxon>
        <taxon>Cladocera</taxon>
        <taxon>Anomopoda</taxon>
        <taxon>Daphniidae</taxon>
        <taxon>Daphnia</taxon>
    </lineage>
</organism>
<sequence>MGFKKALKFTPSPQGLSLALLGTDKDICCCSPGAIWKLNLWYHSVFPLNTKDKPKKTVYSLELALKSKNSQLTLKSIKLLRKISQNLKGQVDLNKEQSELDESTLTPEEAKRNRKHHVTSSRGYKSIENAIAHSKSIEAEHYEECMRMHTKCSAEVVAGPDSEEKEKVEKWAYDLDGAYTLVNEAVETYVAKRTQPTNDHASKKKRRDRRKTLEWPQRTSLCKNYKRRNKERQMQNGSRDSQQRAETAAEDHAASLIIIKTKTQLLSAVMTKKTKK</sequence>
<gene>
    <name evidence="2" type="ORF">OUZ56_033479</name>
</gene>
<dbReference type="Proteomes" id="UP001234178">
    <property type="component" value="Unassembled WGS sequence"/>
</dbReference>
<comment type="caution">
    <text evidence="2">The sequence shown here is derived from an EMBL/GenBank/DDBJ whole genome shotgun (WGS) entry which is preliminary data.</text>
</comment>
<dbReference type="EMBL" id="JAOYFB010000052">
    <property type="protein sequence ID" value="KAK4045675.1"/>
    <property type="molecule type" value="Genomic_DNA"/>
</dbReference>
<evidence type="ECO:0000256" key="1">
    <source>
        <dbReference type="SAM" id="MobiDB-lite"/>
    </source>
</evidence>
<keyword evidence="3" id="KW-1185">Reference proteome</keyword>
<name>A0ABR0BB30_9CRUS</name>
<feature type="region of interest" description="Disordered" evidence="1">
    <location>
        <begin position="94"/>
        <end position="124"/>
    </location>
</feature>